<dbReference type="EMBL" id="SXFB01000001">
    <property type="protein sequence ID" value="NFV24613.1"/>
    <property type="molecule type" value="Genomic_DNA"/>
</dbReference>
<dbReference type="Proteomes" id="UP000486903">
    <property type="component" value="Unassembled WGS sequence"/>
</dbReference>
<organism evidence="1 2">
    <name type="scientific">Clostridium botulinum</name>
    <dbReference type="NCBI Taxonomy" id="1491"/>
    <lineage>
        <taxon>Bacteria</taxon>
        <taxon>Bacillati</taxon>
        <taxon>Bacillota</taxon>
        <taxon>Clostridia</taxon>
        <taxon>Eubacteriales</taxon>
        <taxon>Clostridiaceae</taxon>
        <taxon>Clostridium</taxon>
    </lineage>
</organism>
<gene>
    <name evidence="1" type="ORF">FDG31_00250</name>
</gene>
<name>A0A6B4JIR4_CLOBO</name>
<evidence type="ECO:0000313" key="2">
    <source>
        <dbReference type="Proteomes" id="UP000486903"/>
    </source>
</evidence>
<evidence type="ECO:0000313" key="1">
    <source>
        <dbReference type="EMBL" id="NFV24613.1"/>
    </source>
</evidence>
<sequence>MEDDIYRILQDINNVYEGWYRNDINETHVTFFTYHTAPENFSDNDFESINNSVQVDVWGTDIDDVRKTEKQIIKLLKENGFIWIEGNRDFETDTKLYHYANRFNCLADADN</sequence>
<dbReference type="RefSeq" id="WP_003370049.1">
    <property type="nucleotide sequence ID" value="NZ_JACBBA010000001.1"/>
</dbReference>
<comment type="caution">
    <text evidence="1">The sequence shown here is derived from an EMBL/GenBank/DDBJ whole genome shotgun (WGS) entry which is preliminary data.</text>
</comment>
<proteinExistence type="predicted"/>
<dbReference type="AlphaFoldDB" id="A0A6B4JIR4"/>
<reference evidence="1 2" key="1">
    <citation type="submission" date="2019-04" db="EMBL/GenBank/DDBJ databases">
        <title>Genome sequencing of Clostridium botulinum Groups I-IV and Clostridium butyricum.</title>
        <authorList>
            <person name="Brunt J."/>
            <person name="Van Vliet A.H.M."/>
            <person name="Stringer S.C."/>
            <person name="Carter A.T."/>
            <person name="Peck M.W."/>
        </authorList>
    </citation>
    <scope>NUCLEOTIDE SEQUENCE [LARGE SCALE GENOMIC DNA]</scope>
    <source>
        <strain evidence="1 2">BL81</strain>
    </source>
</reference>
<accession>A0A6B4JIR4</accession>
<protein>
    <submittedName>
        <fullName evidence="1">Uncharacterized protein</fullName>
    </submittedName>
</protein>